<evidence type="ECO:0000256" key="11">
    <source>
        <dbReference type="SAM" id="Phobius"/>
    </source>
</evidence>
<feature type="transmembrane region" description="Helical" evidence="11">
    <location>
        <begin position="223"/>
        <end position="245"/>
    </location>
</feature>
<dbReference type="Pfam" id="PF00119">
    <property type="entry name" value="ATP-synt_A"/>
    <property type="match status" value="1"/>
</dbReference>
<evidence type="ECO:0000256" key="5">
    <source>
        <dbReference type="ARBA" id="ARBA00022692"/>
    </source>
</evidence>
<dbReference type="Gene3D" id="1.20.120.220">
    <property type="entry name" value="ATP synthase, F0 complex, subunit A"/>
    <property type="match status" value="1"/>
</dbReference>
<proteinExistence type="inferred from homology"/>
<dbReference type="InterPro" id="IPR035908">
    <property type="entry name" value="F0_ATP_A_sf"/>
</dbReference>
<reference evidence="12 13" key="1">
    <citation type="submission" date="2017-02" db="EMBL/GenBank/DDBJ databases">
        <authorList>
            <person name="Peterson S.W."/>
        </authorList>
    </citation>
    <scope>NUCLEOTIDE SEQUENCE [LARGE SCALE GENOMIC DNA]</scope>
    <source>
        <strain evidence="12 13">ATCC 27749</strain>
    </source>
</reference>
<evidence type="ECO:0000256" key="2">
    <source>
        <dbReference type="ARBA" id="ARBA00006810"/>
    </source>
</evidence>
<dbReference type="EMBL" id="FUYF01000003">
    <property type="protein sequence ID" value="SKA77587.1"/>
    <property type="molecule type" value="Genomic_DNA"/>
</dbReference>
<keyword evidence="3" id="KW-0813">Transport</keyword>
<keyword evidence="10" id="KW-0066">ATP synthesis</keyword>
<comment type="subcellular location">
    <subcellularLocation>
        <location evidence="1">Membrane</location>
        <topology evidence="1">Multi-pass membrane protein</topology>
    </subcellularLocation>
</comment>
<feature type="transmembrane region" description="Helical" evidence="11">
    <location>
        <begin position="6"/>
        <end position="39"/>
    </location>
</feature>
<evidence type="ECO:0000256" key="4">
    <source>
        <dbReference type="ARBA" id="ARBA00022547"/>
    </source>
</evidence>
<evidence type="ECO:0000313" key="13">
    <source>
        <dbReference type="Proteomes" id="UP000190286"/>
    </source>
</evidence>
<dbReference type="AlphaFoldDB" id="A0A1T4WK97"/>
<keyword evidence="4" id="KW-0138">CF(0)</keyword>
<organism evidence="12 13">
    <name type="scientific">Gemmiger formicilis</name>
    <dbReference type="NCBI Taxonomy" id="745368"/>
    <lineage>
        <taxon>Bacteria</taxon>
        <taxon>Bacillati</taxon>
        <taxon>Bacillota</taxon>
        <taxon>Clostridia</taxon>
        <taxon>Eubacteriales</taxon>
        <taxon>Gemmiger</taxon>
    </lineage>
</organism>
<gene>
    <name evidence="12" type="ORF">SAMN02745178_00667</name>
</gene>
<keyword evidence="5 11" id="KW-0812">Transmembrane</keyword>
<dbReference type="OrthoDB" id="9789241at2"/>
<dbReference type="STRING" id="745368.SAMN02745178_00667"/>
<dbReference type="GeneID" id="93337157"/>
<dbReference type="CDD" id="cd00310">
    <property type="entry name" value="ATP-synt_Fo_a_6"/>
    <property type="match status" value="1"/>
</dbReference>
<evidence type="ECO:0000256" key="3">
    <source>
        <dbReference type="ARBA" id="ARBA00022448"/>
    </source>
</evidence>
<accession>A0A1T4WK97</accession>
<keyword evidence="6" id="KW-0375">Hydrogen ion transport</keyword>
<feature type="transmembrane region" description="Helical" evidence="11">
    <location>
        <begin position="79"/>
        <end position="100"/>
    </location>
</feature>
<feature type="transmembrane region" description="Helical" evidence="11">
    <location>
        <begin position="106"/>
        <end position="125"/>
    </location>
</feature>
<dbReference type="GO" id="GO:0005886">
    <property type="term" value="C:plasma membrane"/>
    <property type="evidence" value="ECO:0007669"/>
    <property type="project" value="TreeGrafter"/>
</dbReference>
<keyword evidence="13" id="KW-1185">Reference proteome</keyword>
<sequence>MNGPKIYFTIPLFGGIGITQTTVSSFVVMLLLCIAAVVLGSNLQKRPSRRQVLVEKGVTMLYDMVESTMGKHNSYWTPYIGALFLSSICGSFIGMTGIFRSSTADLSTTVTWALMTSFICWGCSIKRNGVGGWLKGFTEPIVVMTPMNLVSEIAQPISMAFRHFGNIAGGSVLTSLVYSALATVSAAVLGLVGKSVIVGVLVLTVGAALLYSGVKTKKLVRKIFGIVFAVTGALSLLGLTGVPYLEVGVPGILSLYFDIFSGGVQALVFSLLTMVYVGNACPPPEEA</sequence>
<dbReference type="Proteomes" id="UP000190286">
    <property type="component" value="Unassembled WGS sequence"/>
</dbReference>
<evidence type="ECO:0000313" key="12">
    <source>
        <dbReference type="EMBL" id="SKA77587.1"/>
    </source>
</evidence>
<evidence type="ECO:0000256" key="1">
    <source>
        <dbReference type="ARBA" id="ARBA00004141"/>
    </source>
</evidence>
<dbReference type="SUPFAM" id="SSF81336">
    <property type="entry name" value="F1F0 ATP synthase subunit A"/>
    <property type="match status" value="1"/>
</dbReference>
<dbReference type="InterPro" id="IPR045082">
    <property type="entry name" value="ATP_syn_F0_a_bact/chloroplast"/>
</dbReference>
<dbReference type="GO" id="GO:0045259">
    <property type="term" value="C:proton-transporting ATP synthase complex"/>
    <property type="evidence" value="ECO:0007669"/>
    <property type="project" value="UniProtKB-KW"/>
</dbReference>
<dbReference type="GO" id="GO:0046933">
    <property type="term" value="F:proton-transporting ATP synthase activity, rotational mechanism"/>
    <property type="evidence" value="ECO:0007669"/>
    <property type="project" value="TreeGrafter"/>
</dbReference>
<keyword evidence="7 11" id="KW-1133">Transmembrane helix</keyword>
<evidence type="ECO:0000256" key="9">
    <source>
        <dbReference type="ARBA" id="ARBA00023136"/>
    </source>
</evidence>
<dbReference type="PANTHER" id="PTHR42823:SF3">
    <property type="entry name" value="ATP SYNTHASE SUBUNIT A, CHLOROPLASTIC"/>
    <property type="match status" value="1"/>
</dbReference>
<evidence type="ECO:0000256" key="8">
    <source>
        <dbReference type="ARBA" id="ARBA00023065"/>
    </source>
</evidence>
<evidence type="ECO:0000256" key="6">
    <source>
        <dbReference type="ARBA" id="ARBA00022781"/>
    </source>
</evidence>
<keyword evidence="9 11" id="KW-0472">Membrane</keyword>
<feature type="transmembrane region" description="Helical" evidence="11">
    <location>
        <begin position="251"/>
        <end position="277"/>
    </location>
</feature>
<dbReference type="InterPro" id="IPR000568">
    <property type="entry name" value="ATP_synth_F0_asu"/>
</dbReference>
<protein>
    <submittedName>
        <fullName evidence="12">F-type H+-transporting ATPase subunit a</fullName>
    </submittedName>
</protein>
<dbReference type="PANTHER" id="PTHR42823">
    <property type="entry name" value="ATP SYNTHASE SUBUNIT A, CHLOROPLASTIC"/>
    <property type="match status" value="1"/>
</dbReference>
<feature type="transmembrane region" description="Helical" evidence="11">
    <location>
        <begin position="195"/>
        <end position="211"/>
    </location>
</feature>
<evidence type="ECO:0000256" key="10">
    <source>
        <dbReference type="ARBA" id="ARBA00023310"/>
    </source>
</evidence>
<keyword evidence="8" id="KW-0406">Ion transport</keyword>
<feature type="transmembrane region" description="Helical" evidence="11">
    <location>
        <begin position="167"/>
        <end position="189"/>
    </location>
</feature>
<evidence type="ECO:0000256" key="7">
    <source>
        <dbReference type="ARBA" id="ARBA00022989"/>
    </source>
</evidence>
<name>A0A1T4WK97_9FIRM</name>
<dbReference type="GO" id="GO:0042777">
    <property type="term" value="P:proton motive force-driven plasma membrane ATP synthesis"/>
    <property type="evidence" value="ECO:0007669"/>
    <property type="project" value="TreeGrafter"/>
</dbReference>
<dbReference type="RefSeq" id="WP_078783671.1">
    <property type="nucleotide sequence ID" value="NZ_FUYF01000003.1"/>
</dbReference>
<comment type="similarity">
    <text evidence="2">Belongs to the ATPase A chain family.</text>
</comment>